<accession>A0A4U6UK83</accession>
<dbReference type="EMBL" id="CM016557">
    <property type="protein sequence ID" value="TKW10997.1"/>
    <property type="molecule type" value="Genomic_DNA"/>
</dbReference>
<sequence length="39" mass="4631">MCWIRNTSTPWLKLTLFFLKKSWLKLNLFGCSLVDSTTH</sequence>
<evidence type="ECO:0000313" key="3">
    <source>
        <dbReference type="Proteomes" id="UP000298652"/>
    </source>
</evidence>
<keyword evidence="1" id="KW-0732">Signal</keyword>
<keyword evidence="3" id="KW-1185">Reference proteome</keyword>
<dbReference type="Proteomes" id="UP000298652">
    <property type="component" value="Chromosome 6"/>
</dbReference>
<evidence type="ECO:0000313" key="2">
    <source>
        <dbReference type="EMBL" id="TKW10997.1"/>
    </source>
</evidence>
<organism evidence="2 3">
    <name type="scientific">Setaria viridis</name>
    <name type="common">Green bristlegrass</name>
    <name type="synonym">Setaria italica subsp. viridis</name>
    <dbReference type="NCBI Taxonomy" id="4556"/>
    <lineage>
        <taxon>Eukaryota</taxon>
        <taxon>Viridiplantae</taxon>
        <taxon>Streptophyta</taxon>
        <taxon>Embryophyta</taxon>
        <taxon>Tracheophyta</taxon>
        <taxon>Spermatophyta</taxon>
        <taxon>Magnoliopsida</taxon>
        <taxon>Liliopsida</taxon>
        <taxon>Poales</taxon>
        <taxon>Poaceae</taxon>
        <taxon>PACMAD clade</taxon>
        <taxon>Panicoideae</taxon>
        <taxon>Panicodae</taxon>
        <taxon>Paniceae</taxon>
        <taxon>Cenchrinae</taxon>
        <taxon>Setaria</taxon>
    </lineage>
</organism>
<feature type="signal peptide" evidence="1">
    <location>
        <begin position="1"/>
        <end position="16"/>
    </location>
</feature>
<reference evidence="2" key="1">
    <citation type="submission" date="2019-03" db="EMBL/GenBank/DDBJ databases">
        <title>WGS assembly of Setaria viridis.</title>
        <authorList>
            <person name="Huang P."/>
            <person name="Jenkins J."/>
            <person name="Grimwood J."/>
            <person name="Barry K."/>
            <person name="Healey A."/>
            <person name="Mamidi S."/>
            <person name="Sreedasyam A."/>
            <person name="Shu S."/>
            <person name="Feldman M."/>
            <person name="Wu J."/>
            <person name="Yu Y."/>
            <person name="Chen C."/>
            <person name="Johnson J."/>
            <person name="Rokhsar D."/>
            <person name="Baxter I."/>
            <person name="Schmutz J."/>
            <person name="Brutnell T."/>
            <person name="Kellogg E."/>
        </authorList>
    </citation>
    <scope>NUCLEOTIDE SEQUENCE [LARGE SCALE GENOMIC DNA]</scope>
</reference>
<name>A0A4U6UK83_SETVI</name>
<dbReference type="Gramene" id="TKW10997">
    <property type="protein sequence ID" value="TKW10997"/>
    <property type="gene ID" value="SEVIR_6G205050v2"/>
</dbReference>
<feature type="chain" id="PRO_5020607333" evidence="1">
    <location>
        <begin position="17"/>
        <end position="39"/>
    </location>
</feature>
<proteinExistence type="predicted"/>
<dbReference type="AlphaFoldDB" id="A0A4U6UK83"/>
<protein>
    <submittedName>
        <fullName evidence="2">Uncharacterized protein</fullName>
    </submittedName>
</protein>
<evidence type="ECO:0000256" key="1">
    <source>
        <dbReference type="SAM" id="SignalP"/>
    </source>
</evidence>
<gene>
    <name evidence="2" type="ORF">SEVIR_6G205050v2</name>
</gene>